<proteinExistence type="predicted"/>
<evidence type="ECO:0000313" key="1">
    <source>
        <dbReference type="EMBL" id="AYP68427.1"/>
    </source>
</evidence>
<sequence>MGKLGLGYVMNAVLDDLKDTEERRILLDTKLDKEGRTAALTALEGKIRRYKKDFSRNLDDVYPGDIKKALRSDVRETKRGR</sequence>
<dbReference type="EMBL" id="MH884509">
    <property type="protein sequence ID" value="AYP68427.1"/>
    <property type="molecule type" value="Genomic_DNA"/>
</dbReference>
<name>A0A3G3BW91_9CAUD</name>
<dbReference type="Proteomes" id="UP000275028">
    <property type="component" value="Segment"/>
</dbReference>
<keyword evidence="2" id="KW-1185">Reference proteome</keyword>
<gene>
    <name evidence="1" type="ORF">BboS125_00058</name>
</gene>
<reference evidence="1 2" key="1">
    <citation type="submission" date="2018-09" db="EMBL/GenBank/DDBJ databases">
        <title>Comparative Genomic Analysis of Eight Novel Haloalkaliphilic Bacteriophages from Lake Elmenteita, Kenya.</title>
        <authorList>
            <person name="Akhwale J.K."/>
        </authorList>
    </citation>
    <scope>NUCLEOTIDE SEQUENCE [LARGE SCALE GENOMIC DNA]</scope>
</reference>
<evidence type="ECO:0000313" key="2">
    <source>
        <dbReference type="Proteomes" id="UP000275028"/>
    </source>
</evidence>
<organism evidence="1 2">
    <name type="scientific">Bacillus phage vB_BboS-125</name>
    <dbReference type="NCBI Taxonomy" id="2419618"/>
    <lineage>
        <taxon>Viruses</taxon>
        <taxon>Duplodnaviria</taxon>
        <taxon>Heunggongvirae</taxon>
        <taxon>Uroviricota</taxon>
        <taxon>Caudoviricetes</taxon>
        <taxon>Elmenteitavirus</taxon>
        <taxon>Elmenteitavirus ev125</taxon>
    </lineage>
</organism>
<accession>A0A3G3BW91</accession>
<protein>
    <submittedName>
        <fullName evidence="1">Uncharacterized protein</fullName>
    </submittedName>
</protein>